<name>A0A8S1AD05_ARCPL</name>
<reference evidence="2 3" key="1">
    <citation type="submission" date="2020-04" db="EMBL/GenBank/DDBJ databases">
        <authorList>
            <person name="Wallbank WR R."/>
            <person name="Pardo Diaz C."/>
            <person name="Kozak K."/>
            <person name="Martin S."/>
            <person name="Jiggins C."/>
            <person name="Moest M."/>
            <person name="Warren A I."/>
            <person name="Byers J.R.P. K."/>
            <person name="Montejo-Kovacevich G."/>
            <person name="Yen C E."/>
        </authorList>
    </citation>
    <scope>NUCLEOTIDE SEQUENCE [LARGE SCALE GENOMIC DNA]</scope>
</reference>
<evidence type="ECO:0000313" key="3">
    <source>
        <dbReference type="Proteomes" id="UP000494106"/>
    </source>
</evidence>
<feature type="compositionally biased region" description="Pro residues" evidence="1">
    <location>
        <begin position="47"/>
        <end position="59"/>
    </location>
</feature>
<protein>
    <submittedName>
        <fullName evidence="2">Uncharacterized protein</fullName>
    </submittedName>
</protein>
<evidence type="ECO:0000313" key="2">
    <source>
        <dbReference type="EMBL" id="CAB3244475.1"/>
    </source>
</evidence>
<proteinExistence type="predicted"/>
<gene>
    <name evidence="2" type="ORF">APLA_LOCUS9952</name>
</gene>
<dbReference type="EMBL" id="CADEBC010000521">
    <property type="protein sequence ID" value="CAB3244475.1"/>
    <property type="molecule type" value="Genomic_DNA"/>
</dbReference>
<keyword evidence="3" id="KW-1185">Reference proteome</keyword>
<comment type="caution">
    <text evidence="2">The sequence shown here is derived from an EMBL/GenBank/DDBJ whole genome shotgun (WGS) entry which is preliminary data.</text>
</comment>
<evidence type="ECO:0000256" key="1">
    <source>
        <dbReference type="SAM" id="MobiDB-lite"/>
    </source>
</evidence>
<organism evidence="2 3">
    <name type="scientific">Arctia plantaginis</name>
    <name type="common">Wood tiger moth</name>
    <name type="synonym">Phalaena plantaginis</name>
    <dbReference type="NCBI Taxonomy" id="874455"/>
    <lineage>
        <taxon>Eukaryota</taxon>
        <taxon>Metazoa</taxon>
        <taxon>Ecdysozoa</taxon>
        <taxon>Arthropoda</taxon>
        <taxon>Hexapoda</taxon>
        <taxon>Insecta</taxon>
        <taxon>Pterygota</taxon>
        <taxon>Neoptera</taxon>
        <taxon>Endopterygota</taxon>
        <taxon>Lepidoptera</taxon>
        <taxon>Glossata</taxon>
        <taxon>Ditrysia</taxon>
        <taxon>Noctuoidea</taxon>
        <taxon>Erebidae</taxon>
        <taxon>Arctiinae</taxon>
        <taxon>Arctia</taxon>
    </lineage>
</organism>
<feature type="region of interest" description="Disordered" evidence="1">
    <location>
        <begin position="1"/>
        <end position="104"/>
    </location>
</feature>
<feature type="compositionally biased region" description="Basic and acidic residues" evidence="1">
    <location>
        <begin position="30"/>
        <end position="42"/>
    </location>
</feature>
<accession>A0A8S1AD05</accession>
<dbReference type="AlphaFoldDB" id="A0A8S1AD05"/>
<sequence length="104" mass="10965">MDGVEWSRSAAVGSLVEAQAADGEEGEGVVQREHGHGGDGGRHAQPRAPPPAPPPPAPRPQARSTPAARRTKRLTSMHEHPTPQKCPPSSLAQMSTIDEGTHRT</sequence>
<dbReference type="Proteomes" id="UP000494106">
    <property type="component" value="Unassembled WGS sequence"/>
</dbReference>